<name>X1J9G2_9ZZZZ</name>
<organism evidence="1">
    <name type="scientific">marine sediment metagenome</name>
    <dbReference type="NCBI Taxonomy" id="412755"/>
    <lineage>
        <taxon>unclassified sequences</taxon>
        <taxon>metagenomes</taxon>
        <taxon>ecological metagenomes</taxon>
    </lineage>
</organism>
<protein>
    <submittedName>
        <fullName evidence="1">Uncharacterized protein</fullName>
    </submittedName>
</protein>
<dbReference type="Gene3D" id="3.40.50.150">
    <property type="entry name" value="Vaccinia Virus protein VP39"/>
    <property type="match status" value="1"/>
</dbReference>
<reference evidence="1" key="1">
    <citation type="journal article" date="2014" name="Front. Microbiol.">
        <title>High frequency of phylogenetically diverse reductive dehalogenase-homologous genes in deep subseafloor sedimentary metagenomes.</title>
        <authorList>
            <person name="Kawai M."/>
            <person name="Futagami T."/>
            <person name="Toyoda A."/>
            <person name="Takaki Y."/>
            <person name="Nishi S."/>
            <person name="Hori S."/>
            <person name="Arai W."/>
            <person name="Tsubouchi T."/>
            <person name="Morono Y."/>
            <person name="Uchiyama I."/>
            <person name="Ito T."/>
            <person name="Fujiyama A."/>
            <person name="Inagaki F."/>
            <person name="Takami H."/>
        </authorList>
    </citation>
    <scope>NUCLEOTIDE SEQUENCE</scope>
    <source>
        <strain evidence="1">Expedition CK06-06</strain>
    </source>
</reference>
<gene>
    <name evidence="1" type="ORF">S03H2_67810</name>
</gene>
<accession>X1J9G2</accession>
<dbReference type="InterPro" id="IPR029063">
    <property type="entry name" value="SAM-dependent_MTases_sf"/>
</dbReference>
<feature type="non-terminal residue" evidence="1">
    <location>
        <position position="76"/>
    </location>
</feature>
<comment type="caution">
    <text evidence="1">The sequence shown here is derived from an EMBL/GenBank/DDBJ whole genome shotgun (WGS) entry which is preliminary data.</text>
</comment>
<dbReference type="AlphaFoldDB" id="X1J9G2"/>
<dbReference type="EMBL" id="BARU01044470">
    <property type="protein sequence ID" value="GAH78140.1"/>
    <property type="molecule type" value="Genomic_DNA"/>
</dbReference>
<evidence type="ECO:0000313" key="1">
    <source>
        <dbReference type="EMBL" id="GAH78140.1"/>
    </source>
</evidence>
<sequence>MKNSNDKIELFNEKGNSRGFYSKKNRLNDLTGKEWQYWSKSVINKSYPPATQHKLRNKHGAPKPPQLCADLIQIFT</sequence>
<proteinExistence type="predicted"/>